<keyword evidence="6 8" id="KW-0472">Membrane</keyword>
<dbReference type="PANTHER" id="PTHR43394:SF1">
    <property type="entry name" value="ATP-BINDING CASSETTE SUB-FAMILY B MEMBER 10, MITOCHONDRIAL"/>
    <property type="match status" value="1"/>
</dbReference>
<dbReference type="PROSITE" id="PS50893">
    <property type="entry name" value="ABC_TRANSPORTER_2"/>
    <property type="match status" value="1"/>
</dbReference>
<keyword evidence="3" id="KW-0547">Nucleotide-binding</keyword>
<feature type="transmembrane region" description="Helical" evidence="8">
    <location>
        <begin position="272"/>
        <end position="296"/>
    </location>
</feature>
<dbReference type="SUPFAM" id="SSF52540">
    <property type="entry name" value="P-loop containing nucleoside triphosphate hydrolases"/>
    <property type="match status" value="1"/>
</dbReference>
<feature type="transmembrane region" description="Helical" evidence="8">
    <location>
        <begin position="157"/>
        <end position="174"/>
    </location>
</feature>
<evidence type="ECO:0000259" key="10">
    <source>
        <dbReference type="PROSITE" id="PS50929"/>
    </source>
</evidence>
<dbReference type="Pfam" id="PF00005">
    <property type="entry name" value="ABC_tran"/>
    <property type="match status" value="1"/>
</dbReference>
<keyword evidence="7" id="KW-0175">Coiled coil</keyword>
<feature type="domain" description="ABC transmembrane type-1" evidence="10">
    <location>
        <begin position="16"/>
        <end position="298"/>
    </location>
</feature>
<dbReference type="SMART" id="SM00382">
    <property type="entry name" value="AAA"/>
    <property type="match status" value="1"/>
</dbReference>
<protein>
    <submittedName>
        <fullName evidence="11">ABC transporter ATP-binding protein</fullName>
    </submittedName>
</protein>
<accession>A0ABR7ISC6</accession>
<evidence type="ECO:0000256" key="7">
    <source>
        <dbReference type="SAM" id="Coils"/>
    </source>
</evidence>
<dbReference type="Proteomes" id="UP000649151">
    <property type="component" value="Unassembled WGS sequence"/>
</dbReference>
<organism evidence="11 12">
    <name type="scientific">Clostridium facile</name>
    <dbReference type="NCBI Taxonomy" id="2763035"/>
    <lineage>
        <taxon>Bacteria</taxon>
        <taxon>Bacillati</taxon>
        <taxon>Bacillota</taxon>
        <taxon>Clostridia</taxon>
        <taxon>Eubacteriales</taxon>
        <taxon>Clostridiaceae</taxon>
        <taxon>Clostridium</taxon>
    </lineage>
</organism>
<dbReference type="PROSITE" id="PS00211">
    <property type="entry name" value="ABC_TRANSPORTER_1"/>
    <property type="match status" value="1"/>
</dbReference>
<comment type="caution">
    <text evidence="11">The sequence shown here is derived from an EMBL/GenBank/DDBJ whole genome shotgun (WGS) entry which is preliminary data.</text>
</comment>
<feature type="transmembrane region" description="Helical" evidence="8">
    <location>
        <begin position="237"/>
        <end position="260"/>
    </location>
</feature>
<feature type="coiled-coil region" evidence="7">
    <location>
        <begin position="211"/>
        <end position="238"/>
    </location>
</feature>
<dbReference type="Pfam" id="PF00664">
    <property type="entry name" value="ABC_membrane"/>
    <property type="match status" value="1"/>
</dbReference>
<evidence type="ECO:0000259" key="9">
    <source>
        <dbReference type="PROSITE" id="PS50893"/>
    </source>
</evidence>
<evidence type="ECO:0000313" key="12">
    <source>
        <dbReference type="Proteomes" id="UP000649151"/>
    </source>
</evidence>
<evidence type="ECO:0000256" key="1">
    <source>
        <dbReference type="ARBA" id="ARBA00004651"/>
    </source>
</evidence>
<evidence type="ECO:0000256" key="8">
    <source>
        <dbReference type="SAM" id="Phobius"/>
    </source>
</evidence>
<reference evidence="11 12" key="1">
    <citation type="submission" date="2020-08" db="EMBL/GenBank/DDBJ databases">
        <title>Genome public.</title>
        <authorList>
            <person name="Liu C."/>
            <person name="Sun Q."/>
        </authorList>
    </citation>
    <scope>NUCLEOTIDE SEQUENCE [LARGE SCALE GENOMIC DNA]</scope>
    <source>
        <strain evidence="11 12">NSJ-27</strain>
    </source>
</reference>
<name>A0ABR7ISC6_9CLOT</name>
<evidence type="ECO:0000256" key="2">
    <source>
        <dbReference type="ARBA" id="ARBA00022692"/>
    </source>
</evidence>
<dbReference type="Gene3D" id="3.40.50.300">
    <property type="entry name" value="P-loop containing nucleotide triphosphate hydrolases"/>
    <property type="match status" value="1"/>
</dbReference>
<dbReference type="RefSeq" id="WP_186996737.1">
    <property type="nucleotide sequence ID" value="NZ_JACOQK010000001.1"/>
</dbReference>
<dbReference type="InterPro" id="IPR027417">
    <property type="entry name" value="P-loop_NTPase"/>
</dbReference>
<keyword evidence="12" id="KW-1185">Reference proteome</keyword>
<keyword evidence="2 8" id="KW-0812">Transmembrane</keyword>
<evidence type="ECO:0000256" key="6">
    <source>
        <dbReference type="ARBA" id="ARBA00023136"/>
    </source>
</evidence>
<proteinExistence type="predicted"/>
<feature type="transmembrane region" description="Helical" evidence="8">
    <location>
        <begin position="52"/>
        <end position="73"/>
    </location>
</feature>
<feature type="transmembrane region" description="Helical" evidence="8">
    <location>
        <begin position="20"/>
        <end position="40"/>
    </location>
</feature>
<dbReference type="InterPro" id="IPR003439">
    <property type="entry name" value="ABC_transporter-like_ATP-bd"/>
</dbReference>
<dbReference type="InterPro" id="IPR039421">
    <property type="entry name" value="Type_1_exporter"/>
</dbReference>
<evidence type="ECO:0000256" key="3">
    <source>
        <dbReference type="ARBA" id="ARBA00022741"/>
    </source>
</evidence>
<dbReference type="PANTHER" id="PTHR43394">
    <property type="entry name" value="ATP-DEPENDENT PERMEASE MDL1, MITOCHONDRIAL"/>
    <property type="match status" value="1"/>
</dbReference>
<dbReference type="CDD" id="cd18548">
    <property type="entry name" value="ABC_6TM_Tm287_like"/>
    <property type="match status" value="1"/>
</dbReference>
<evidence type="ECO:0000256" key="5">
    <source>
        <dbReference type="ARBA" id="ARBA00022989"/>
    </source>
</evidence>
<dbReference type="InterPro" id="IPR003593">
    <property type="entry name" value="AAA+_ATPase"/>
</dbReference>
<evidence type="ECO:0000313" key="11">
    <source>
        <dbReference type="EMBL" id="MBC5788050.1"/>
    </source>
</evidence>
<gene>
    <name evidence="11" type="ORF">H8Z77_08475</name>
</gene>
<dbReference type="InterPro" id="IPR036640">
    <property type="entry name" value="ABC1_TM_sf"/>
</dbReference>
<dbReference type="EMBL" id="JACOQK010000001">
    <property type="protein sequence ID" value="MBC5788050.1"/>
    <property type="molecule type" value="Genomic_DNA"/>
</dbReference>
<dbReference type="GO" id="GO:0005524">
    <property type="term" value="F:ATP binding"/>
    <property type="evidence" value="ECO:0007669"/>
    <property type="project" value="UniProtKB-KW"/>
</dbReference>
<dbReference type="InterPro" id="IPR011527">
    <property type="entry name" value="ABC1_TM_dom"/>
</dbReference>
<comment type="subcellular location">
    <subcellularLocation>
        <location evidence="1">Cell membrane</location>
        <topology evidence="1">Multi-pass membrane protein</topology>
    </subcellularLocation>
</comment>
<keyword evidence="5 8" id="KW-1133">Transmembrane helix</keyword>
<dbReference type="PROSITE" id="PS50929">
    <property type="entry name" value="ABC_TM1F"/>
    <property type="match status" value="1"/>
</dbReference>
<feature type="domain" description="ABC transporter" evidence="9">
    <location>
        <begin position="332"/>
        <end position="565"/>
    </location>
</feature>
<dbReference type="SUPFAM" id="SSF90123">
    <property type="entry name" value="ABC transporter transmembrane region"/>
    <property type="match status" value="1"/>
</dbReference>
<sequence>MFQLKRFLRPYLKQTIIGSVAKLVEAILELLLPLLMARIIDVGIHNMDIPYIWKTGILMLGVIIVGLGSATLCQYFASVTCQNVGNDIRRELIQKISQLSYQELDQFGNATLINRLTNDVNQVVMAVAYLIRLVSRAPFLCVGALVMSIYIDPQLSLVFVVLIPIFVLVLVVIMKKTVPLYQNAQRKLDRLGQVLRENLSGVRVIRAFARHEKERERMDEATEQLARANIHVTNLSALMNPITSVVMNAGIIVLLYFGGISVNAGNLTQGSIVALINYVTQILMALIIVANLVVLFTKASASANRINEVLTCDVSVKDQQAERELDPTAPFVEFDHVSFGYNQKEVLEDISFTLPVGNILGVVGTTGSGKSTLINLIPRFYDVNQGEVRFGGKPVKQLAQDYLRSKITIVPQKTVLFSGSIADNIRWGKEDATEQEIIEALKAAQAYDFVKTLNKGIHSQIHEGGKNFSGGQQQRLSIARALVRKPDLLILDDSLSALDYQTDLKLRRSLREYLKNGTIIIVSQRISSVTLADHILVLDDGKLVGHGKHEELLQTCETYQEIYQSQSK</sequence>
<keyword evidence="4 11" id="KW-0067">ATP-binding</keyword>
<dbReference type="Gene3D" id="1.20.1560.10">
    <property type="entry name" value="ABC transporter type 1, transmembrane domain"/>
    <property type="match status" value="1"/>
</dbReference>
<feature type="transmembrane region" description="Helical" evidence="8">
    <location>
        <begin position="133"/>
        <end position="151"/>
    </location>
</feature>
<evidence type="ECO:0000256" key="4">
    <source>
        <dbReference type="ARBA" id="ARBA00022840"/>
    </source>
</evidence>
<dbReference type="InterPro" id="IPR017871">
    <property type="entry name" value="ABC_transporter-like_CS"/>
</dbReference>